<dbReference type="Proteomes" id="UP000887574">
    <property type="component" value="Unplaced"/>
</dbReference>
<sequence>MSERPSSSKPKLIKQEKTGEFDVHKHYMGRLHLNELTNENEREADFRQEEDAAKNNSDPGMESGDGGEPRIVNLPQVSSHVNHHAIGSVNAVLPQIQMENELLGPLIQALDPDNFAQNAGQNNKKFMLKTLGLSLLALSAGGALAGLLLALPISLPVAAAIAGAGVTIGVGGGVTLGMCLKN</sequence>
<proteinExistence type="predicted"/>
<organism evidence="3 4">
    <name type="scientific">Ditylenchus dipsaci</name>
    <dbReference type="NCBI Taxonomy" id="166011"/>
    <lineage>
        <taxon>Eukaryota</taxon>
        <taxon>Metazoa</taxon>
        <taxon>Ecdysozoa</taxon>
        <taxon>Nematoda</taxon>
        <taxon>Chromadorea</taxon>
        <taxon>Rhabditida</taxon>
        <taxon>Tylenchina</taxon>
        <taxon>Tylenchomorpha</taxon>
        <taxon>Sphaerularioidea</taxon>
        <taxon>Anguinidae</taxon>
        <taxon>Anguininae</taxon>
        <taxon>Ditylenchus</taxon>
    </lineage>
</organism>
<keyword evidence="2" id="KW-0472">Membrane</keyword>
<dbReference type="WBParaSite" id="jg12593">
    <property type="protein sequence ID" value="jg12593"/>
    <property type="gene ID" value="jg12593"/>
</dbReference>
<accession>A0A915CVH3</accession>
<feature type="transmembrane region" description="Helical" evidence="2">
    <location>
        <begin position="157"/>
        <end position="180"/>
    </location>
</feature>
<keyword evidence="3" id="KW-1185">Reference proteome</keyword>
<protein>
    <submittedName>
        <fullName evidence="4">Uncharacterized protein</fullName>
    </submittedName>
</protein>
<evidence type="ECO:0000256" key="1">
    <source>
        <dbReference type="SAM" id="MobiDB-lite"/>
    </source>
</evidence>
<feature type="compositionally biased region" description="Basic and acidic residues" evidence="1">
    <location>
        <begin position="13"/>
        <end position="25"/>
    </location>
</feature>
<name>A0A915CVH3_9BILA</name>
<evidence type="ECO:0000313" key="3">
    <source>
        <dbReference type="Proteomes" id="UP000887574"/>
    </source>
</evidence>
<evidence type="ECO:0000256" key="2">
    <source>
        <dbReference type="SAM" id="Phobius"/>
    </source>
</evidence>
<feature type="region of interest" description="Disordered" evidence="1">
    <location>
        <begin position="1"/>
        <end position="73"/>
    </location>
</feature>
<keyword evidence="2" id="KW-1133">Transmembrane helix</keyword>
<dbReference type="AlphaFoldDB" id="A0A915CVH3"/>
<feature type="compositionally biased region" description="Basic and acidic residues" evidence="1">
    <location>
        <begin position="39"/>
        <end position="53"/>
    </location>
</feature>
<reference evidence="4" key="1">
    <citation type="submission" date="2022-11" db="UniProtKB">
        <authorList>
            <consortium name="WormBaseParasite"/>
        </authorList>
    </citation>
    <scope>IDENTIFICATION</scope>
</reference>
<feature type="transmembrane region" description="Helical" evidence="2">
    <location>
        <begin position="131"/>
        <end position="151"/>
    </location>
</feature>
<evidence type="ECO:0000313" key="4">
    <source>
        <dbReference type="WBParaSite" id="jg12593"/>
    </source>
</evidence>
<keyword evidence="2" id="KW-0812">Transmembrane</keyword>